<gene>
    <name evidence="2" type="ORF">CORC01_05968</name>
</gene>
<reference evidence="2 3" key="1">
    <citation type="submission" date="2016-09" db="EMBL/GenBank/DDBJ databases">
        <authorList>
            <person name="Capua I."/>
            <person name="De Benedictis P."/>
            <person name="Joannis T."/>
            <person name="Lombin L.H."/>
            <person name="Cattoli G."/>
        </authorList>
    </citation>
    <scope>NUCLEOTIDE SEQUENCE [LARGE SCALE GENOMIC DNA]</scope>
    <source>
        <strain evidence="2 3">IMI 309357</strain>
    </source>
</reference>
<comment type="caution">
    <text evidence="2">The sequence shown here is derived from an EMBL/GenBank/DDBJ whole genome shotgun (WGS) entry which is preliminary data.</text>
</comment>
<dbReference type="OrthoDB" id="4840063at2759"/>
<feature type="region of interest" description="Disordered" evidence="1">
    <location>
        <begin position="1"/>
        <end position="24"/>
    </location>
</feature>
<evidence type="ECO:0000313" key="2">
    <source>
        <dbReference type="EMBL" id="OHE98702.1"/>
    </source>
</evidence>
<evidence type="ECO:0000256" key="1">
    <source>
        <dbReference type="SAM" id="MobiDB-lite"/>
    </source>
</evidence>
<proteinExistence type="predicted"/>
<feature type="compositionally biased region" description="Basic and acidic residues" evidence="1">
    <location>
        <begin position="98"/>
        <end position="107"/>
    </location>
</feature>
<name>A0A1G4BBM0_9PEZI</name>
<feature type="region of interest" description="Disordered" evidence="1">
    <location>
        <begin position="84"/>
        <end position="107"/>
    </location>
</feature>
<dbReference type="GeneID" id="34559120"/>
<keyword evidence="3" id="KW-1185">Reference proteome</keyword>
<dbReference type="EMBL" id="MJBS01000043">
    <property type="protein sequence ID" value="OHE98702.1"/>
    <property type="molecule type" value="Genomic_DNA"/>
</dbReference>
<protein>
    <submittedName>
        <fullName evidence="2">Uncharacterized protein</fullName>
    </submittedName>
</protein>
<evidence type="ECO:0000313" key="3">
    <source>
        <dbReference type="Proteomes" id="UP000176998"/>
    </source>
</evidence>
<sequence>MFRIARQGASFLKPPRPIQYSTNSHFPRHHTVLLNHCSLFLNMEDPFVDDFSPSRANVSTTEPDDGEIPEGLVTARLQKFSKQPSTCVVSRKPSPLGARERGSTWSG</sequence>
<accession>A0A1G4BBM0</accession>
<dbReference type="AlphaFoldDB" id="A0A1G4BBM0"/>
<organism evidence="2 3">
    <name type="scientific">Colletotrichum orchidophilum</name>
    <dbReference type="NCBI Taxonomy" id="1209926"/>
    <lineage>
        <taxon>Eukaryota</taxon>
        <taxon>Fungi</taxon>
        <taxon>Dikarya</taxon>
        <taxon>Ascomycota</taxon>
        <taxon>Pezizomycotina</taxon>
        <taxon>Sordariomycetes</taxon>
        <taxon>Hypocreomycetidae</taxon>
        <taxon>Glomerellales</taxon>
        <taxon>Glomerellaceae</taxon>
        <taxon>Colletotrichum</taxon>
    </lineage>
</organism>
<dbReference type="RefSeq" id="XP_022475851.1">
    <property type="nucleotide sequence ID" value="XM_022617610.1"/>
</dbReference>
<dbReference type="Proteomes" id="UP000176998">
    <property type="component" value="Unassembled WGS sequence"/>
</dbReference>